<dbReference type="Proteomes" id="UP000637061">
    <property type="component" value="Unassembled WGS sequence"/>
</dbReference>
<evidence type="ECO:0000313" key="2">
    <source>
        <dbReference type="Proteomes" id="UP000637061"/>
    </source>
</evidence>
<comment type="caution">
    <text evidence="1">The sequence shown here is derived from an EMBL/GenBank/DDBJ whole genome shotgun (WGS) entry which is preliminary data.</text>
</comment>
<sequence>MKELTSDIDLNEEVRAIVEFISDRWSPIKDLEKIVLQVRDQALSDTRAWFNSDKFSIHIQKMKRARGEFLEQDLEDPDEKQICSMFDNIIAAMDMINLSSMVMHRAALTLDFDVEHKGFDDYVKPLQNRIAKQHKGLDHSKPHGWKEVKENYPESCDQNYDRVKNHLSAYKGVDPKGVTWHLAEKLSVYNLVEDFERQGRSPVYWLIASVYSHFQTINQFLNTEKMLQAIESTLPFDYKGVAFDLPSLDNSGSKLFDILFSEVIDLPSRESFEKSIASRKVPDTRSDAEKIADKKESARIISDMLSSMWSSSPEEDRLRAEKDRRELIKMKRKLRSEILVGVISVKKNSCDNRFEP</sequence>
<gene>
    <name evidence="1" type="ORF">JEU22_01625</name>
</gene>
<protein>
    <submittedName>
        <fullName evidence="1">Uncharacterized protein</fullName>
    </submittedName>
</protein>
<name>A0A8I1EC68_PSEPU</name>
<dbReference type="RefSeq" id="WP_198746211.1">
    <property type="nucleotide sequence ID" value="NZ_JAEHTE010000001.1"/>
</dbReference>
<proteinExistence type="predicted"/>
<dbReference type="AlphaFoldDB" id="A0A8I1EC68"/>
<evidence type="ECO:0000313" key="1">
    <source>
        <dbReference type="EMBL" id="MBI6882598.1"/>
    </source>
</evidence>
<organism evidence="1 2">
    <name type="scientific">Pseudomonas putida</name>
    <name type="common">Arthrobacter siderocapsulatus</name>
    <dbReference type="NCBI Taxonomy" id="303"/>
    <lineage>
        <taxon>Bacteria</taxon>
        <taxon>Pseudomonadati</taxon>
        <taxon>Pseudomonadota</taxon>
        <taxon>Gammaproteobacteria</taxon>
        <taxon>Pseudomonadales</taxon>
        <taxon>Pseudomonadaceae</taxon>
        <taxon>Pseudomonas</taxon>
    </lineage>
</organism>
<dbReference type="EMBL" id="JAEHTE010000001">
    <property type="protein sequence ID" value="MBI6882598.1"/>
    <property type="molecule type" value="Genomic_DNA"/>
</dbReference>
<reference evidence="1" key="1">
    <citation type="submission" date="2020-12" db="EMBL/GenBank/DDBJ databases">
        <title>Enhanced detection system for hospital associated transmission using whole genome sequencing surveillance.</title>
        <authorList>
            <person name="Harrison L.H."/>
            <person name="Van Tyne D."/>
            <person name="Marsh J.W."/>
            <person name="Griffith M.P."/>
            <person name="Snyder D.J."/>
            <person name="Cooper V.S."/>
            <person name="Mustapha M."/>
        </authorList>
    </citation>
    <scope>NUCLEOTIDE SEQUENCE</scope>
    <source>
        <strain evidence="1">PSB00042</strain>
    </source>
</reference>
<accession>A0A8I1EC68</accession>